<dbReference type="Proteomes" id="UP000230750">
    <property type="component" value="Unassembled WGS sequence"/>
</dbReference>
<dbReference type="GO" id="GO:0015501">
    <property type="term" value="F:glutamate:sodium symporter activity"/>
    <property type="evidence" value="ECO:0007669"/>
    <property type="project" value="TreeGrafter"/>
</dbReference>
<comment type="subcellular location">
    <subcellularLocation>
        <location evidence="1 6">Membrane</location>
        <topology evidence="1 6">Multi-pass membrane protein</topology>
    </subcellularLocation>
</comment>
<feature type="transmembrane region" description="Helical" evidence="6">
    <location>
        <begin position="28"/>
        <end position="46"/>
    </location>
</feature>
<comment type="caution">
    <text evidence="6">Lacks conserved residue(s) required for the propagation of feature annotation.</text>
</comment>
<dbReference type="Gene3D" id="1.10.3860.10">
    <property type="entry name" value="Sodium:dicarboxylate symporter"/>
    <property type="match status" value="2"/>
</dbReference>
<dbReference type="GO" id="GO:0015175">
    <property type="term" value="F:neutral L-amino acid transmembrane transporter activity"/>
    <property type="evidence" value="ECO:0007669"/>
    <property type="project" value="TreeGrafter"/>
</dbReference>
<evidence type="ECO:0000256" key="2">
    <source>
        <dbReference type="ARBA" id="ARBA00022448"/>
    </source>
</evidence>
<dbReference type="SUPFAM" id="SSF118215">
    <property type="entry name" value="Proton glutamate symport protein"/>
    <property type="match status" value="2"/>
</dbReference>
<organism evidence="8 9">
    <name type="scientific">Stichopus japonicus</name>
    <name type="common">Sea cucumber</name>
    <dbReference type="NCBI Taxonomy" id="307972"/>
    <lineage>
        <taxon>Eukaryota</taxon>
        <taxon>Metazoa</taxon>
        <taxon>Echinodermata</taxon>
        <taxon>Eleutherozoa</taxon>
        <taxon>Echinozoa</taxon>
        <taxon>Holothuroidea</taxon>
        <taxon>Aspidochirotacea</taxon>
        <taxon>Aspidochirotida</taxon>
        <taxon>Stichopodidae</taxon>
        <taxon>Apostichopus</taxon>
    </lineage>
</organism>
<protein>
    <recommendedName>
        <fullName evidence="6">Amino acid transporter</fullName>
    </recommendedName>
</protein>
<dbReference type="InterPro" id="IPR036458">
    <property type="entry name" value="Na:dicarbo_symporter_sf"/>
</dbReference>
<comment type="similarity">
    <text evidence="6">Belongs to the dicarboxylate/amino acid:cation symporter (DAACS) (TC 2.A.23) family.</text>
</comment>
<keyword evidence="9" id="KW-1185">Reference proteome</keyword>
<dbReference type="STRING" id="307972.A0A2G8JXU9"/>
<evidence type="ECO:0000313" key="8">
    <source>
        <dbReference type="EMBL" id="PIK40562.1"/>
    </source>
</evidence>
<accession>A0A2G8JXU9</accession>
<evidence type="ECO:0000256" key="6">
    <source>
        <dbReference type="RuleBase" id="RU361216"/>
    </source>
</evidence>
<keyword evidence="5 6" id="KW-0472">Membrane</keyword>
<keyword evidence="6" id="KW-0769">Symport</keyword>
<feature type="non-terminal residue" evidence="8">
    <location>
        <position position="1"/>
    </location>
</feature>
<dbReference type="GO" id="GO:0005313">
    <property type="term" value="F:L-glutamate transmembrane transporter activity"/>
    <property type="evidence" value="ECO:0007669"/>
    <property type="project" value="TreeGrafter"/>
</dbReference>
<name>A0A2G8JXU9_STIJA</name>
<evidence type="ECO:0000256" key="1">
    <source>
        <dbReference type="ARBA" id="ARBA00004141"/>
    </source>
</evidence>
<keyword evidence="3 6" id="KW-0812">Transmembrane</keyword>
<dbReference type="PRINTS" id="PR00173">
    <property type="entry name" value="EDTRNSPORT"/>
</dbReference>
<dbReference type="PANTHER" id="PTHR11958">
    <property type="entry name" value="SODIUM/DICARBOXYLATE SYMPORTER-RELATED"/>
    <property type="match status" value="1"/>
</dbReference>
<keyword evidence="4 6" id="KW-1133">Transmembrane helix</keyword>
<sequence length="280" mass="31604">TQTYYEDVEKNGTITSVRKLGYKGSMNVLGLITFCIVFGILLSRMGRQGQVMIDFFSVLTELTMQMVDLVMWYSPIGIMSLICAKILAMDDPDRIFAQLAMYMVTVILGLIIHLGVLMLIYFALTRQNPIIFFQGMLQAWLTAIATSSSLKCYPTSLYMAVSFNDPHPQCQAIHLPPLEHLGSPPSDRYSGQYRCGQRTQRRPHHHADGPDRCRLSREDVSLLLTVDWFLDRCRTSINVLGDSYGAAIVQKFSQKELDAATERVNTFNPQISDKFLVQSG</sequence>
<dbReference type="Pfam" id="PF00375">
    <property type="entry name" value="SDF"/>
    <property type="match status" value="2"/>
</dbReference>
<feature type="region of interest" description="Disordered" evidence="7">
    <location>
        <begin position="189"/>
        <end position="211"/>
    </location>
</feature>
<evidence type="ECO:0000313" key="9">
    <source>
        <dbReference type="Proteomes" id="UP000230750"/>
    </source>
</evidence>
<evidence type="ECO:0000256" key="3">
    <source>
        <dbReference type="ARBA" id="ARBA00022692"/>
    </source>
</evidence>
<gene>
    <name evidence="8" type="ORF">BSL78_22592</name>
</gene>
<dbReference type="OrthoDB" id="5877963at2759"/>
<evidence type="ECO:0000256" key="5">
    <source>
        <dbReference type="ARBA" id="ARBA00023136"/>
    </source>
</evidence>
<proteinExistence type="inferred from homology"/>
<dbReference type="InterPro" id="IPR001991">
    <property type="entry name" value="Na-dicarboxylate_symporter"/>
</dbReference>
<dbReference type="InterPro" id="IPR050746">
    <property type="entry name" value="DAACS"/>
</dbReference>
<dbReference type="PANTHER" id="PTHR11958:SF99">
    <property type="entry name" value="SODIUM-DEPENDENT EXCITATORY AMINO ACID TRANSPORTER GLT-6-RELATED"/>
    <property type="match status" value="1"/>
</dbReference>
<feature type="transmembrane region" description="Helical" evidence="6">
    <location>
        <begin position="66"/>
        <end position="87"/>
    </location>
</feature>
<dbReference type="GO" id="GO:0005886">
    <property type="term" value="C:plasma membrane"/>
    <property type="evidence" value="ECO:0007669"/>
    <property type="project" value="TreeGrafter"/>
</dbReference>
<dbReference type="AlphaFoldDB" id="A0A2G8JXU9"/>
<comment type="caution">
    <text evidence="8">The sequence shown here is derived from an EMBL/GenBank/DDBJ whole genome shotgun (WGS) entry which is preliminary data.</text>
</comment>
<reference evidence="8 9" key="1">
    <citation type="journal article" date="2017" name="PLoS Biol.">
        <title>The sea cucumber genome provides insights into morphological evolution and visceral regeneration.</title>
        <authorList>
            <person name="Zhang X."/>
            <person name="Sun L."/>
            <person name="Yuan J."/>
            <person name="Sun Y."/>
            <person name="Gao Y."/>
            <person name="Zhang L."/>
            <person name="Li S."/>
            <person name="Dai H."/>
            <person name="Hamel J.F."/>
            <person name="Liu C."/>
            <person name="Yu Y."/>
            <person name="Liu S."/>
            <person name="Lin W."/>
            <person name="Guo K."/>
            <person name="Jin S."/>
            <person name="Xu P."/>
            <person name="Storey K.B."/>
            <person name="Huan P."/>
            <person name="Zhang T."/>
            <person name="Zhou Y."/>
            <person name="Zhang J."/>
            <person name="Lin C."/>
            <person name="Li X."/>
            <person name="Xing L."/>
            <person name="Huo D."/>
            <person name="Sun M."/>
            <person name="Wang L."/>
            <person name="Mercier A."/>
            <person name="Li F."/>
            <person name="Yang H."/>
            <person name="Xiang J."/>
        </authorList>
    </citation>
    <scope>NUCLEOTIDE SEQUENCE [LARGE SCALE GENOMIC DNA]</scope>
    <source>
        <strain evidence="8">Shaxun</strain>
        <tissue evidence="8">Muscle</tissue>
    </source>
</reference>
<evidence type="ECO:0000256" key="7">
    <source>
        <dbReference type="SAM" id="MobiDB-lite"/>
    </source>
</evidence>
<dbReference type="EMBL" id="MRZV01001108">
    <property type="protein sequence ID" value="PIK40562.1"/>
    <property type="molecule type" value="Genomic_DNA"/>
</dbReference>
<feature type="transmembrane region" description="Helical" evidence="6">
    <location>
        <begin position="99"/>
        <end position="124"/>
    </location>
</feature>
<evidence type="ECO:0000256" key="4">
    <source>
        <dbReference type="ARBA" id="ARBA00022989"/>
    </source>
</evidence>
<keyword evidence="2 6" id="KW-0813">Transport</keyword>